<keyword evidence="2" id="KW-0472">Membrane</keyword>
<keyword evidence="2" id="KW-1133">Transmembrane helix</keyword>
<comment type="caution">
    <text evidence="3">The sequence shown here is derived from an EMBL/GenBank/DDBJ whole genome shotgun (WGS) entry which is preliminary data.</text>
</comment>
<sequence length="71" mass="7694">MRTTDERLGNIERHLSGNGDPPAGVLFRLSSIEDYRLPAIEGRMASILKWVRFIAGVVVVGVAKLLIFGGG</sequence>
<proteinExistence type="predicted"/>
<evidence type="ECO:0000313" key="3">
    <source>
        <dbReference type="EMBL" id="KKN26052.1"/>
    </source>
</evidence>
<evidence type="ECO:0000256" key="1">
    <source>
        <dbReference type="SAM" id="MobiDB-lite"/>
    </source>
</evidence>
<dbReference type="AlphaFoldDB" id="A0A0F9PN88"/>
<evidence type="ECO:0000256" key="2">
    <source>
        <dbReference type="SAM" id="Phobius"/>
    </source>
</evidence>
<feature type="transmembrane region" description="Helical" evidence="2">
    <location>
        <begin position="50"/>
        <end position="69"/>
    </location>
</feature>
<keyword evidence="2" id="KW-0812">Transmembrane</keyword>
<organism evidence="3">
    <name type="scientific">marine sediment metagenome</name>
    <dbReference type="NCBI Taxonomy" id="412755"/>
    <lineage>
        <taxon>unclassified sequences</taxon>
        <taxon>metagenomes</taxon>
        <taxon>ecological metagenomes</taxon>
    </lineage>
</organism>
<reference evidence="3" key="1">
    <citation type="journal article" date="2015" name="Nature">
        <title>Complex archaea that bridge the gap between prokaryotes and eukaryotes.</title>
        <authorList>
            <person name="Spang A."/>
            <person name="Saw J.H."/>
            <person name="Jorgensen S.L."/>
            <person name="Zaremba-Niedzwiedzka K."/>
            <person name="Martijn J."/>
            <person name="Lind A.E."/>
            <person name="van Eijk R."/>
            <person name="Schleper C."/>
            <person name="Guy L."/>
            <person name="Ettema T.J."/>
        </authorList>
    </citation>
    <scope>NUCLEOTIDE SEQUENCE</scope>
</reference>
<feature type="compositionally biased region" description="Basic and acidic residues" evidence="1">
    <location>
        <begin position="1"/>
        <end position="15"/>
    </location>
</feature>
<name>A0A0F9PN88_9ZZZZ</name>
<accession>A0A0F9PN88</accession>
<gene>
    <name evidence="3" type="ORF">LCGC14_0878580</name>
</gene>
<dbReference type="EMBL" id="LAZR01002750">
    <property type="protein sequence ID" value="KKN26052.1"/>
    <property type="molecule type" value="Genomic_DNA"/>
</dbReference>
<protein>
    <submittedName>
        <fullName evidence="3">Uncharacterized protein</fullName>
    </submittedName>
</protein>
<feature type="region of interest" description="Disordered" evidence="1">
    <location>
        <begin position="1"/>
        <end position="20"/>
    </location>
</feature>